<evidence type="ECO:0000313" key="5">
    <source>
        <dbReference type="Proteomes" id="UP000020681"/>
    </source>
</evidence>
<reference evidence="4 5" key="1">
    <citation type="submission" date="2014-01" db="EMBL/GenBank/DDBJ databases">
        <authorList>
            <person name="Dobos K."/>
            <person name="Lenaerts A."/>
            <person name="Ordway D."/>
            <person name="DeGroote M.A."/>
            <person name="Parker T."/>
            <person name="Sizemore C."/>
            <person name="Tallon L.J."/>
            <person name="Sadzewicz L.K."/>
            <person name="Sengamalay N."/>
            <person name="Fraser C.M."/>
            <person name="Hine E."/>
            <person name="Shefchek K.A."/>
            <person name="Das S.P."/>
            <person name="Tettelin H."/>
        </authorList>
    </citation>
    <scope>NUCLEOTIDE SEQUENCE [LARGE SCALE GENOMIC DNA]</scope>
    <source>
        <strain evidence="4 5">Harvey</strain>
    </source>
</reference>
<dbReference type="InterPro" id="IPR036188">
    <property type="entry name" value="FAD/NAD-bd_sf"/>
</dbReference>
<evidence type="ECO:0000256" key="1">
    <source>
        <dbReference type="ARBA" id="ARBA00001974"/>
    </source>
</evidence>
<keyword evidence="4" id="KW-0560">Oxidoreductase</keyword>
<keyword evidence="3 4" id="KW-0503">Monooxygenase</keyword>
<evidence type="ECO:0000313" key="4">
    <source>
        <dbReference type="EMBL" id="EUA85605.1"/>
    </source>
</evidence>
<sequence length="196" mass="21697">MPGANGDLFRAIRHGQVDVVTDTIDRFTPTGIRLNSGQQLPADIIVTATGLNLQLFGGAAVTVDGESVDLTKAMAYKGMMLSGLPNMAYTVGYTDASWTLKADLVSEFVCRLLNYMDANDYESVVVERPGSDVQECPFMEFTPGYVLRVIDELPKQGSRKPWRLNQNYLRDIHLIRRGKIDDEGLRFAKKPVAVPV</sequence>
<organism evidence="4 5">
    <name type="scientific">Mycobacterium ulcerans str. Harvey</name>
    <dbReference type="NCBI Taxonomy" id="1299332"/>
    <lineage>
        <taxon>Bacteria</taxon>
        <taxon>Bacillati</taxon>
        <taxon>Actinomycetota</taxon>
        <taxon>Actinomycetes</taxon>
        <taxon>Mycobacteriales</taxon>
        <taxon>Mycobacteriaceae</taxon>
        <taxon>Mycobacterium</taxon>
        <taxon>Mycobacterium ulcerans group</taxon>
    </lineage>
</organism>
<comment type="similarity">
    <text evidence="2">Belongs to the FAD-binding monooxygenase family.</text>
</comment>
<comment type="cofactor">
    <cofactor evidence="1">
        <name>FAD</name>
        <dbReference type="ChEBI" id="CHEBI:57692"/>
    </cofactor>
</comment>
<comment type="caution">
    <text evidence="4">The sequence shown here is derived from an EMBL/GenBank/DDBJ whole genome shotgun (WGS) entry which is preliminary data.</text>
</comment>
<dbReference type="PANTHER" id="PTHR43872:SF1">
    <property type="entry name" value="MONOOXYGENASE, PUTATIVE (AFU_ORTHOLOGUE AFUA_8G02570)-RELATED"/>
    <property type="match status" value="1"/>
</dbReference>
<dbReference type="Proteomes" id="UP000020681">
    <property type="component" value="Unassembled WGS sequence"/>
</dbReference>
<evidence type="ECO:0000256" key="3">
    <source>
        <dbReference type="ARBA" id="ARBA00023033"/>
    </source>
</evidence>
<keyword evidence="5" id="KW-1185">Reference proteome</keyword>
<proteinExistence type="inferred from homology"/>
<gene>
    <name evidence="4" type="ORF">I551_8136</name>
</gene>
<protein>
    <submittedName>
        <fullName evidence="4">FAD-containing monooxygenase EthA domain protein</fullName>
        <ecNumber evidence="4">1.14.13.-</ecNumber>
    </submittedName>
</protein>
<dbReference type="EC" id="1.14.13.-" evidence="4"/>
<name>A0ABP3A7N7_MYCUL</name>
<dbReference type="EMBL" id="JAOL01000190">
    <property type="protein sequence ID" value="EUA85605.1"/>
    <property type="molecule type" value="Genomic_DNA"/>
</dbReference>
<dbReference type="GO" id="GO:0004497">
    <property type="term" value="F:monooxygenase activity"/>
    <property type="evidence" value="ECO:0007669"/>
    <property type="project" value="UniProtKB-KW"/>
</dbReference>
<dbReference type="InterPro" id="IPR051820">
    <property type="entry name" value="FAD-binding_MO"/>
</dbReference>
<dbReference type="SUPFAM" id="SSF51905">
    <property type="entry name" value="FAD/NAD(P)-binding domain"/>
    <property type="match status" value="1"/>
</dbReference>
<dbReference type="Gene3D" id="3.50.50.60">
    <property type="entry name" value="FAD/NAD(P)-binding domain"/>
    <property type="match status" value="1"/>
</dbReference>
<evidence type="ECO:0000256" key="2">
    <source>
        <dbReference type="ARBA" id="ARBA00010139"/>
    </source>
</evidence>
<accession>A0ABP3A7N7</accession>
<dbReference type="PANTHER" id="PTHR43872">
    <property type="entry name" value="MONOOXYGENASE, PUTATIVE (AFU_ORTHOLOGUE AFUA_8G02570)-RELATED"/>
    <property type="match status" value="1"/>
</dbReference>